<comment type="caution">
    <text evidence="1">The sequence shown here is derived from an EMBL/GenBank/DDBJ whole genome shotgun (WGS) entry which is preliminary data.</text>
</comment>
<dbReference type="STRING" id="1420851.AU255_00485"/>
<name>A0A1V8M4E0_9GAMM</name>
<proteinExistence type="predicted"/>
<evidence type="ECO:0000313" key="1">
    <source>
        <dbReference type="EMBL" id="OQK16422.1"/>
    </source>
</evidence>
<sequence length="278" mass="31643">MSIKRSDYSLRFNFLFYEVQMKILKAIILLFPLFFFLKPVQAAPIRYQVELVFFDNSIFYGTFDYDIATQQISNLQGLLDDTLMGTIEPVRYQLETMLDNKGGITAVAYNMNTTEIATSPNINNNIYVAINFDAQDPTLGPTDTEQLGYMDCNSLALMQDNKGIRHCMYHLSWHDPVYFPMGGENLILSETIRVAEGDMTHSDCLFDWAENNFAGLFSPVQGVANSQTFPPYYFRYYSGTNAYVGISSMDNHIYYLPASGEIMDVGHAYDWLEQAGCN</sequence>
<protein>
    <submittedName>
        <fullName evidence="1">Uncharacterized protein</fullName>
    </submittedName>
</protein>
<reference evidence="1 2" key="1">
    <citation type="submission" date="2015-12" db="EMBL/GenBank/DDBJ databases">
        <authorList>
            <person name="Shamseldin A."/>
            <person name="Moawad H."/>
            <person name="Abd El-Rahim W.M."/>
            <person name="Sadowsky M.J."/>
        </authorList>
    </citation>
    <scope>NUCLEOTIDE SEQUENCE [LARGE SCALE GENOMIC DNA]</scope>
    <source>
        <strain evidence="1 2">WF1</strain>
    </source>
</reference>
<dbReference type="Proteomes" id="UP000191980">
    <property type="component" value="Unassembled WGS sequence"/>
</dbReference>
<accession>A0A1V8M4E0</accession>
<dbReference type="AlphaFoldDB" id="A0A1V8M4E0"/>
<dbReference type="EMBL" id="LPUF01000001">
    <property type="protein sequence ID" value="OQK16422.1"/>
    <property type="molecule type" value="Genomic_DNA"/>
</dbReference>
<organism evidence="1 2">
    <name type="scientific">Methyloprofundus sedimenti</name>
    <dbReference type="NCBI Taxonomy" id="1420851"/>
    <lineage>
        <taxon>Bacteria</taxon>
        <taxon>Pseudomonadati</taxon>
        <taxon>Pseudomonadota</taxon>
        <taxon>Gammaproteobacteria</taxon>
        <taxon>Methylococcales</taxon>
        <taxon>Methylococcaceae</taxon>
        <taxon>Methyloprofundus</taxon>
    </lineage>
</organism>
<evidence type="ECO:0000313" key="2">
    <source>
        <dbReference type="Proteomes" id="UP000191980"/>
    </source>
</evidence>
<keyword evidence="2" id="KW-1185">Reference proteome</keyword>
<gene>
    <name evidence="1" type="ORF">AU255_00485</name>
</gene>